<evidence type="ECO:0000313" key="2">
    <source>
        <dbReference type="EMBL" id="KAJ1080225.1"/>
    </source>
</evidence>
<keyword evidence="3" id="KW-1185">Reference proteome</keyword>
<dbReference type="AlphaFoldDB" id="A0AAV7KXV8"/>
<evidence type="ECO:0000313" key="3">
    <source>
        <dbReference type="Proteomes" id="UP001066276"/>
    </source>
</evidence>
<name>A0AAV7KXV8_PLEWA</name>
<comment type="caution">
    <text evidence="2">The sequence shown here is derived from an EMBL/GenBank/DDBJ whole genome shotgun (WGS) entry which is preliminary data.</text>
</comment>
<reference evidence="2" key="1">
    <citation type="journal article" date="2022" name="bioRxiv">
        <title>Sequencing and chromosome-scale assembly of the giantPleurodeles waltlgenome.</title>
        <authorList>
            <person name="Brown T."/>
            <person name="Elewa A."/>
            <person name="Iarovenko S."/>
            <person name="Subramanian E."/>
            <person name="Araus A.J."/>
            <person name="Petzold A."/>
            <person name="Susuki M."/>
            <person name="Suzuki K.-i.T."/>
            <person name="Hayashi T."/>
            <person name="Toyoda A."/>
            <person name="Oliveira C."/>
            <person name="Osipova E."/>
            <person name="Leigh N.D."/>
            <person name="Simon A."/>
            <person name="Yun M.H."/>
        </authorList>
    </citation>
    <scope>NUCLEOTIDE SEQUENCE</scope>
    <source>
        <strain evidence="2">20211129_DDA</strain>
        <tissue evidence="2">Liver</tissue>
    </source>
</reference>
<sequence>MSRVRIPNQQESPSHLQRKAARLTCQCPADGLEPGPAGKRKRVARAEASLADGAAARTSRCLPPLTPAPLGQPVPGPKAAGGSRGSAPLFFIFVAQLRRRQPPGLYTVSQRDTSCATLPDFRRTERSHWCVSVT</sequence>
<protein>
    <submittedName>
        <fullName evidence="2">Uncharacterized protein</fullName>
    </submittedName>
</protein>
<organism evidence="2 3">
    <name type="scientific">Pleurodeles waltl</name>
    <name type="common">Iberian ribbed newt</name>
    <dbReference type="NCBI Taxonomy" id="8319"/>
    <lineage>
        <taxon>Eukaryota</taxon>
        <taxon>Metazoa</taxon>
        <taxon>Chordata</taxon>
        <taxon>Craniata</taxon>
        <taxon>Vertebrata</taxon>
        <taxon>Euteleostomi</taxon>
        <taxon>Amphibia</taxon>
        <taxon>Batrachia</taxon>
        <taxon>Caudata</taxon>
        <taxon>Salamandroidea</taxon>
        <taxon>Salamandridae</taxon>
        <taxon>Pleurodelinae</taxon>
        <taxon>Pleurodeles</taxon>
    </lineage>
</organism>
<feature type="compositionally biased region" description="Pro residues" evidence="1">
    <location>
        <begin position="64"/>
        <end position="76"/>
    </location>
</feature>
<dbReference type="Proteomes" id="UP001066276">
    <property type="component" value="Chromosome 12"/>
</dbReference>
<accession>A0AAV7KXV8</accession>
<dbReference type="EMBL" id="JANPWB010000016">
    <property type="protein sequence ID" value="KAJ1080225.1"/>
    <property type="molecule type" value="Genomic_DNA"/>
</dbReference>
<evidence type="ECO:0000256" key="1">
    <source>
        <dbReference type="SAM" id="MobiDB-lite"/>
    </source>
</evidence>
<proteinExistence type="predicted"/>
<feature type="region of interest" description="Disordered" evidence="1">
    <location>
        <begin position="1"/>
        <end position="20"/>
    </location>
</feature>
<feature type="region of interest" description="Disordered" evidence="1">
    <location>
        <begin position="27"/>
        <end position="83"/>
    </location>
</feature>
<gene>
    <name evidence="2" type="ORF">NDU88_000445</name>
</gene>